<organism evidence="1 2">
    <name type="scientific">Neonectria punicea</name>
    <dbReference type="NCBI Taxonomy" id="979145"/>
    <lineage>
        <taxon>Eukaryota</taxon>
        <taxon>Fungi</taxon>
        <taxon>Dikarya</taxon>
        <taxon>Ascomycota</taxon>
        <taxon>Pezizomycotina</taxon>
        <taxon>Sordariomycetes</taxon>
        <taxon>Hypocreomycetidae</taxon>
        <taxon>Hypocreales</taxon>
        <taxon>Nectriaceae</taxon>
        <taxon>Neonectria</taxon>
    </lineage>
</organism>
<gene>
    <name evidence="1" type="primary">ASZ1</name>
    <name evidence="1" type="ORF">QQX98_003921</name>
</gene>
<proteinExistence type="predicted"/>
<dbReference type="SUPFAM" id="SSF48403">
    <property type="entry name" value="Ankyrin repeat"/>
    <property type="match status" value="1"/>
</dbReference>
<keyword evidence="2" id="KW-1185">Reference proteome</keyword>
<name>A0ABR1HC48_9HYPO</name>
<accession>A0ABR1HC48</accession>
<reference evidence="1 2" key="1">
    <citation type="journal article" date="2025" name="Microbiol. Resour. Announc.">
        <title>Draft genome sequences for Neonectria magnoliae and Neonectria punicea, canker pathogens of Liriodendron tulipifera and Acer saccharum in West Virginia.</title>
        <authorList>
            <person name="Petronek H.M."/>
            <person name="Kasson M.T."/>
            <person name="Metheny A.M."/>
            <person name="Stauder C.M."/>
            <person name="Lovett B."/>
            <person name="Lynch S.C."/>
            <person name="Garnas J.R."/>
            <person name="Kasson L.R."/>
            <person name="Stajich J.E."/>
        </authorList>
    </citation>
    <scope>NUCLEOTIDE SEQUENCE [LARGE SCALE GENOMIC DNA]</scope>
    <source>
        <strain evidence="1 2">NRRL 64653</strain>
    </source>
</reference>
<dbReference type="EMBL" id="JAZAVJ010000047">
    <property type="protein sequence ID" value="KAK7418429.1"/>
    <property type="molecule type" value="Genomic_DNA"/>
</dbReference>
<evidence type="ECO:0000313" key="1">
    <source>
        <dbReference type="EMBL" id="KAK7418429.1"/>
    </source>
</evidence>
<dbReference type="Gene3D" id="1.25.40.20">
    <property type="entry name" value="Ankyrin repeat-containing domain"/>
    <property type="match status" value="1"/>
</dbReference>
<comment type="caution">
    <text evidence="1">The sequence shown here is derived from an EMBL/GenBank/DDBJ whole genome shotgun (WGS) entry which is preliminary data.</text>
</comment>
<evidence type="ECO:0000313" key="2">
    <source>
        <dbReference type="Proteomes" id="UP001498476"/>
    </source>
</evidence>
<dbReference type="Proteomes" id="UP001498476">
    <property type="component" value="Unassembled WGS sequence"/>
</dbReference>
<protein>
    <submittedName>
        <fullName evidence="1">Ankyrin repeat, SAM and basic leucine zipper domain-containing protein 1</fullName>
    </submittedName>
</protein>
<dbReference type="InterPro" id="IPR036770">
    <property type="entry name" value="Ankyrin_rpt-contain_sf"/>
</dbReference>
<sequence>MLESGLALKYEDRLGCTALLHAWDSGATEAVKLLIEAGVNVTRWTRYGITPLDLVESNVKAGHTRPMQRA</sequence>